<gene>
    <name evidence="1" type="ORF">DJ83_07770</name>
</gene>
<evidence type="ECO:0000313" key="2">
    <source>
        <dbReference type="Proteomes" id="UP000216409"/>
    </source>
</evidence>
<name>A0A256IYU3_HALEZ</name>
<dbReference type="Proteomes" id="UP000216409">
    <property type="component" value="Unassembled WGS sequence"/>
</dbReference>
<comment type="caution">
    <text evidence="1">The sequence shown here is derived from an EMBL/GenBank/DDBJ whole genome shotgun (WGS) entry which is preliminary data.</text>
</comment>
<dbReference type="EMBL" id="NHOW01000088">
    <property type="protein sequence ID" value="OYR61466.1"/>
    <property type="molecule type" value="Genomic_DNA"/>
</dbReference>
<proteinExistence type="predicted"/>
<reference evidence="1 2" key="1">
    <citation type="journal article" date="2014" name="Front. Microbiol.">
        <title>Population and genomic analysis of the genus Halorubrum.</title>
        <authorList>
            <person name="Fullmer M.S."/>
            <person name="Soucy S.M."/>
            <person name="Swithers K.S."/>
            <person name="Makkay A.M."/>
            <person name="Wheeler R."/>
            <person name="Ventosa A."/>
            <person name="Gogarten J.P."/>
            <person name="Papke R.T."/>
        </authorList>
    </citation>
    <scope>NUCLEOTIDE SEQUENCE [LARGE SCALE GENOMIC DNA]</scope>
    <source>
        <strain evidence="1 2">LD3</strain>
    </source>
</reference>
<dbReference type="AlphaFoldDB" id="A0A256IYU3"/>
<protein>
    <submittedName>
        <fullName evidence="1">Uncharacterized protein</fullName>
    </submittedName>
</protein>
<sequence>MSRLKEVRITMELVNSDIAVFQIVSIVSLEVVTDQDVVIFGIELPLLHVPTGAVKLAGENFPEVPLCFSVDFCSRDTGLIQFIDSRLNGIILSDGFALMLKSR</sequence>
<organism evidence="1 2">
    <name type="scientific">Halorubrum ezzemoulense</name>
    <name type="common">Halorubrum chaoviator</name>
    <dbReference type="NCBI Taxonomy" id="337243"/>
    <lineage>
        <taxon>Archaea</taxon>
        <taxon>Methanobacteriati</taxon>
        <taxon>Methanobacteriota</taxon>
        <taxon>Stenosarchaea group</taxon>
        <taxon>Halobacteria</taxon>
        <taxon>Halobacteriales</taxon>
        <taxon>Haloferacaceae</taxon>
        <taxon>Halorubrum</taxon>
    </lineage>
</organism>
<evidence type="ECO:0000313" key="1">
    <source>
        <dbReference type="EMBL" id="OYR61466.1"/>
    </source>
</evidence>
<accession>A0A256IYU3</accession>